<dbReference type="GO" id="GO:0051301">
    <property type="term" value="P:cell division"/>
    <property type="evidence" value="ECO:0007669"/>
    <property type="project" value="UniProtKB-KW"/>
</dbReference>
<keyword evidence="3" id="KW-0132">Cell division</keyword>
<dbReference type="Pfam" id="PF04675">
    <property type="entry name" value="DNA_ligase_A_N"/>
    <property type="match status" value="1"/>
</dbReference>
<keyword evidence="11" id="KW-0234">DNA repair</keyword>
<keyword evidence="9" id="KW-0460">Magnesium</keyword>
<dbReference type="Gene3D" id="3.30.470.30">
    <property type="entry name" value="DNA ligase/mRNA capping enzyme"/>
    <property type="match status" value="1"/>
</dbReference>
<dbReference type="Gene3D" id="1.10.3260.10">
    <property type="entry name" value="DNA ligase, ATP-dependent, N-terminal domain"/>
    <property type="match status" value="1"/>
</dbReference>
<dbReference type="PROSITE" id="PS00697">
    <property type="entry name" value="DNA_LIGASE_A1"/>
    <property type="match status" value="1"/>
</dbReference>
<evidence type="ECO:0000256" key="4">
    <source>
        <dbReference type="ARBA" id="ARBA00022705"/>
    </source>
</evidence>
<dbReference type="GO" id="GO:0003910">
    <property type="term" value="F:DNA ligase (ATP) activity"/>
    <property type="evidence" value="ECO:0007669"/>
    <property type="project" value="UniProtKB-EC"/>
</dbReference>
<comment type="catalytic activity">
    <reaction evidence="13">
        <text>ATP + (deoxyribonucleotide)n-3'-hydroxyl + 5'-phospho-(deoxyribonucleotide)m = (deoxyribonucleotide)n+m + AMP + diphosphate.</text>
        <dbReference type="EC" id="6.5.1.1"/>
    </reaction>
</comment>
<dbReference type="EC" id="6.5.1.1" evidence="1"/>
<dbReference type="CDD" id="cd07972">
    <property type="entry name" value="OBF_DNA_ligase_Arch_LigB"/>
    <property type="match status" value="1"/>
</dbReference>
<comment type="caution">
    <text evidence="15">The sequence shown here is derived from an EMBL/GenBank/DDBJ whole genome shotgun (WGS) entry which is preliminary data.</text>
</comment>
<evidence type="ECO:0000256" key="2">
    <source>
        <dbReference type="ARBA" id="ARBA00022598"/>
    </source>
</evidence>
<dbReference type="Proteomes" id="UP001142610">
    <property type="component" value="Unassembled WGS sequence"/>
</dbReference>
<keyword evidence="12" id="KW-0131">Cell cycle</keyword>
<dbReference type="FunFam" id="2.40.50.140:FF:000228">
    <property type="entry name" value="ATP-dependent DNA ligase"/>
    <property type="match status" value="1"/>
</dbReference>
<keyword evidence="6" id="KW-0547">Nucleotide-binding</keyword>
<keyword evidence="16" id="KW-1185">Reference proteome</keyword>
<name>A0A9X2L7Y2_9PROT</name>
<dbReference type="GO" id="GO:0006281">
    <property type="term" value="P:DNA repair"/>
    <property type="evidence" value="ECO:0007669"/>
    <property type="project" value="UniProtKB-KW"/>
</dbReference>
<dbReference type="InterPro" id="IPR016059">
    <property type="entry name" value="DNA_ligase_ATP-dep_CS"/>
</dbReference>
<evidence type="ECO:0000256" key="13">
    <source>
        <dbReference type="ARBA" id="ARBA00034003"/>
    </source>
</evidence>
<dbReference type="GO" id="GO:0005524">
    <property type="term" value="F:ATP binding"/>
    <property type="evidence" value="ECO:0007669"/>
    <property type="project" value="UniProtKB-KW"/>
</dbReference>
<feature type="domain" description="ATP-dependent DNA ligase family profile" evidence="14">
    <location>
        <begin position="314"/>
        <end position="432"/>
    </location>
</feature>
<dbReference type="InterPro" id="IPR036599">
    <property type="entry name" value="DNA_ligase_N_sf"/>
</dbReference>
<keyword evidence="5" id="KW-0479">Metal-binding</keyword>
<keyword evidence="10" id="KW-0233">DNA recombination</keyword>
<reference evidence="15" key="1">
    <citation type="submission" date="2022-07" db="EMBL/GenBank/DDBJ databases">
        <title>Parvularcula maris sp. nov., an algicidal bacterium isolated from seawater.</title>
        <authorList>
            <person name="Li F."/>
        </authorList>
    </citation>
    <scope>NUCLEOTIDE SEQUENCE</scope>
    <source>
        <strain evidence="15">BGMRC 0090</strain>
    </source>
</reference>
<evidence type="ECO:0000256" key="6">
    <source>
        <dbReference type="ARBA" id="ARBA00022741"/>
    </source>
</evidence>
<dbReference type="PANTHER" id="PTHR45674:SF13">
    <property type="entry name" value="DNA LIGASE-RELATED"/>
    <property type="match status" value="1"/>
</dbReference>
<dbReference type="PANTHER" id="PTHR45674">
    <property type="entry name" value="DNA LIGASE 1/3 FAMILY MEMBER"/>
    <property type="match status" value="1"/>
</dbReference>
<dbReference type="SUPFAM" id="SSF56091">
    <property type="entry name" value="DNA ligase/mRNA capping enzyme, catalytic domain"/>
    <property type="match status" value="1"/>
</dbReference>
<evidence type="ECO:0000256" key="7">
    <source>
        <dbReference type="ARBA" id="ARBA00022763"/>
    </source>
</evidence>
<dbReference type="GO" id="GO:0046872">
    <property type="term" value="F:metal ion binding"/>
    <property type="evidence" value="ECO:0007669"/>
    <property type="project" value="UniProtKB-KW"/>
</dbReference>
<dbReference type="CDD" id="cd07897">
    <property type="entry name" value="Adenylation_DNA_ligase_Bac1"/>
    <property type="match status" value="1"/>
</dbReference>
<keyword evidence="4" id="KW-0235">DNA replication</keyword>
<dbReference type="Pfam" id="PF01068">
    <property type="entry name" value="DNA_ligase_A_M"/>
    <property type="match status" value="1"/>
</dbReference>
<accession>A0A9X2L7Y2</accession>
<keyword evidence="7" id="KW-0227">DNA damage</keyword>
<evidence type="ECO:0000256" key="10">
    <source>
        <dbReference type="ARBA" id="ARBA00023172"/>
    </source>
</evidence>
<proteinExistence type="predicted"/>
<evidence type="ECO:0000256" key="9">
    <source>
        <dbReference type="ARBA" id="ARBA00022842"/>
    </source>
</evidence>
<protein>
    <recommendedName>
        <fullName evidence="1">DNA ligase (ATP)</fullName>
        <ecNumber evidence="1">6.5.1.1</ecNumber>
    </recommendedName>
</protein>
<evidence type="ECO:0000256" key="3">
    <source>
        <dbReference type="ARBA" id="ARBA00022618"/>
    </source>
</evidence>
<evidence type="ECO:0000256" key="8">
    <source>
        <dbReference type="ARBA" id="ARBA00022840"/>
    </source>
</evidence>
<dbReference type="InterPro" id="IPR012310">
    <property type="entry name" value="DNA_ligase_ATP-dep_cent"/>
</dbReference>
<dbReference type="AlphaFoldDB" id="A0A9X2L7Y2"/>
<dbReference type="Pfam" id="PF04679">
    <property type="entry name" value="DNA_ligase_A_C"/>
    <property type="match status" value="1"/>
</dbReference>
<dbReference type="EMBL" id="JANIBC010000002">
    <property type="protein sequence ID" value="MCQ8184744.1"/>
    <property type="molecule type" value="Genomic_DNA"/>
</dbReference>
<evidence type="ECO:0000256" key="5">
    <source>
        <dbReference type="ARBA" id="ARBA00022723"/>
    </source>
</evidence>
<dbReference type="NCBIfam" id="TIGR04120">
    <property type="entry name" value="DNA_lig_bact"/>
    <property type="match status" value="1"/>
</dbReference>
<dbReference type="InterPro" id="IPR012309">
    <property type="entry name" value="DNA_ligase_ATP-dep_C"/>
</dbReference>
<dbReference type="GO" id="GO:0006310">
    <property type="term" value="P:DNA recombination"/>
    <property type="evidence" value="ECO:0007669"/>
    <property type="project" value="UniProtKB-KW"/>
</dbReference>
<gene>
    <name evidence="15" type="ORF">NOG11_05020</name>
</gene>
<dbReference type="InterPro" id="IPR050191">
    <property type="entry name" value="ATP-dep_DNA_ligase"/>
</dbReference>
<evidence type="ECO:0000256" key="1">
    <source>
        <dbReference type="ARBA" id="ARBA00012727"/>
    </source>
</evidence>
<dbReference type="InterPro" id="IPR012340">
    <property type="entry name" value="NA-bd_OB-fold"/>
</dbReference>
<keyword evidence="2 15" id="KW-0436">Ligase</keyword>
<dbReference type="SUPFAM" id="SSF50249">
    <property type="entry name" value="Nucleic acid-binding proteins"/>
    <property type="match status" value="1"/>
</dbReference>
<dbReference type="GO" id="GO:0003677">
    <property type="term" value="F:DNA binding"/>
    <property type="evidence" value="ECO:0007669"/>
    <property type="project" value="InterPro"/>
</dbReference>
<dbReference type="GO" id="GO:0006260">
    <property type="term" value="P:DNA replication"/>
    <property type="evidence" value="ECO:0007669"/>
    <property type="project" value="UniProtKB-KW"/>
</dbReference>
<evidence type="ECO:0000313" key="15">
    <source>
        <dbReference type="EMBL" id="MCQ8184744.1"/>
    </source>
</evidence>
<dbReference type="NCBIfam" id="NF006701">
    <property type="entry name" value="PRK09247.1"/>
    <property type="match status" value="1"/>
</dbReference>
<sequence length="535" mass="61060">MNRFAELLDRLIFTPSRNAKVQLLKDYFADVPDPERGWAVAAITRDLEVKTLKPAAIKALVTSRVDPVLYDLSRDYTGDSAETAALIWPQKRGANYVPSLSEVIEELNETTKAEAPQLLERWLDALDPSGRWALIKLISGGLRIGVASRLVKVALAEYGGVEPQEIEELWHGLTTPYEELFAWLEGRAEKPVNAMRAPFRPVMLSHPVEELDKPKIDLSRMRKEWKWDGIRVQLVRDGDEARLYSRTGDDISGAFPDVIEGFPVDAAIDGELLIYDPLTTDRFKVRPFNDLQQRLNRKTVSAKMLKTHPAFVRAYDLLWAEGEDLRERTLDERRVRLEELLSEGRGRVDVSERIEASGWEELERMRSDPPIAAIEGVMLKLNDAPYLPGRPKGYWWKWKKEPYLVDAVLMYAQRGSGKRSSFYSDYTFGCWREGELIPVGKAYHGYTDQELKKIDKFVRDNTIDRFGPVRSVTANKEKGLVLEVAFEGLQRSPRHKSGVAMRFPRINRLRWDKPPAEADQLQVLENMLDAQGAAP</sequence>
<evidence type="ECO:0000313" key="16">
    <source>
        <dbReference type="Proteomes" id="UP001142610"/>
    </source>
</evidence>
<dbReference type="PROSITE" id="PS50160">
    <property type="entry name" value="DNA_LIGASE_A3"/>
    <property type="match status" value="1"/>
</dbReference>
<dbReference type="InterPro" id="IPR026333">
    <property type="entry name" value="ATP_dep_DNA_lig_pp_1105_fam"/>
</dbReference>
<evidence type="ECO:0000256" key="12">
    <source>
        <dbReference type="ARBA" id="ARBA00023306"/>
    </source>
</evidence>
<organism evidence="15 16">
    <name type="scientific">Parvularcula maris</name>
    <dbReference type="NCBI Taxonomy" id="2965077"/>
    <lineage>
        <taxon>Bacteria</taxon>
        <taxon>Pseudomonadati</taxon>
        <taxon>Pseudomonadota</taxon>
        <taxon>Alphaproteobacteria</taxon>
        <taxon>Parvularculales</taxon>
        <taxon>Parvularculaceae</taxon>
        <taxon>Parvularcula</taxon>
    </lineage>
</organism>
<evidence type="ECO:0000259" key="14">
    <source>
        <dbReference type="PROSITE" id="PS50160"/>
    </source>
</evidence>
<keyword evidence="8" id="KW-0067">ATP-binding</keyword>
<dbReference type="Gene3D" id="2.40.50.140">
    <property type="entry name" value="Nucleic acid-binding proteins"/>
    <property type="match status" value="1"/>
</dbReference>
<dbReference type="InterPro" id="IPR012308">
    <property type="entry name" value="DNA_ligase_ATP-dep_N"/>
</dbReference>
<evidence type="ECO:0000256" key="11">
    <source>
        <dbReference type="ARBA" id="ARBA00023204"/>
    </source>
</evidence>
<dbReference type="RefSeq" id="WP_256618594.1">
    <property type="nucleotide sequence ID" value="NZ_JANIBC010000002.1"/>
</dbReference>